<dbReference type="AlphaFoldDB" id="A0A1G2CI55"/>
<sequence>MKTKKLTSILILGGAVLAGFFLLSRKGDVSPASESAILLGTTVGSFAETLPLFDFGSVSMGKGMVRHDFALTNNTVSDIAVERAETSCMCTEAILALPDGKELGPFGMPGHGLLPRINAVVRPGETLTVRVVFDPAAHGPSGIGLVERQVLLGTSQGVRMMAFRANVTP</sequence>
<evidence type="ECO:0008006" key="3">
    <source>
        <dbReference type="Google" id="ProtNLM"/>
    </source>
</evidence>
<dbReference type="STRING" id="1798652.A3A43_00270"/>
<accession>A0A1G2CI55</accession>
<evidence type="ECO:0000313" key="1">
    <source>
        <dbReference type="EMBL" id="OGZ01066.1"/>
    </source>
</evidence>
<dbReference type="Proteomes" id="UP000178495">
    <property type="component" value="Unassembled WGS sequence"/>
</dbReference>
<protein>
    <recommendedName>
        <fullName evidence="3">DUF1573 domain-containing protein</fullName>
    </recommendedName>
</protein>
<dbReference type="Gene3D" id="2.60.40.10">
    <property type="entry name" value="Immunoglobulins"/>
    <property type="match status" value="1"/>
</dbReference>
<reference evidence="1 2" key="1">
    <citation type="journal article" date="2016" name="Nat. Commun.">
        <title>Thousands of microbial genomes shed light on interconnected biogeochemical processes in an aquifer system.</title>
        <authorList>
            <person name="Anantharaman K."/>
            <person name="Brown C.T."/>
            <person name="Hug L.A."/>
            <person name="Sharon I."/>
            <person name="Castelle C.J."/>
            <person name="Probst A.J."/>
            <person name="Thomas B.C."/>
            <person name="Singh A."/>
            <person name="Wilkins M.J."/>
            <person name="Karaoz U."/>
            <person name="Brodie E.L."/>
            <person name="Williams K.H."/>
            <person name="Hubbard S.S."/>
            <person name="Banfield J.F."/>
        </authorList>
    </citation>
    <scope>NUCLEOTIDE SEQUENCE [LARGE SCALE GENOMIC DNA]</scope>
</reference>
<organism evidence="1 2">
    <name type="scientific">Candidatus Liptonbacteria bacterium RIFCSPLOWO2_01_FULL_56_20</name>
    <dbReference type="NCBI Taxonomy" id="1798652"/>
    <lineage>
        <taxon>Bacteria</taxon>
        <taxon>Candidatus Liptoniibacteriota</taxon>
    </lineage>
</organism>
<dbReference type="EMBL" id="MHLC01000021">
    <property type="protein sequence ID" value="OGZ01066.1"/>
    <property type="molecule type" value="Genomic_DNA"/>
</dbReference>
<dbReference type="InterPro" id="IPR013783">
    <property type="entry name" value="Ig-like_fold"/>
</dbReference>
<proteinExistence type="predicted"/>
<gene>
    <name evidence="1" type="ORF">A3A43_00270</name>
</gene>
<name>A0A1G2CI55_9BACT</name>
<evidence type="ECO:0000313" key="2">
    <source>
        <dbReference type="Proteomes" id="UP000178495"/>
    </source>
</evidence>
<comment type="caution">
    <text evidence="1">The sequence shown here is derived from an EMBL/GenBank/DDBJ whole genome shotgun (WGS) entry which is preliminary data.</text>
</comment>